<feature type="transmembrane region" description="Helical" evidence="7">
    <location>
        <begin position="51"/>
        <end position="69"/>
    </location>
</feature>
<evidence type="ECO:0000256" key="5">
    <source>
        <dbReference type="ARBA" id="ARBA00022989"/>
    </source>
</evidence>
<feature type="transmembrane region" description="Helical" evidence="7">
    <location>
        <begin position="380"/>
        <end position="399"/>
    </location>
</feature>
<dbReference type="GO" id="GO:0042907">
    <property type="term" value="F:xanthine transmembrane transporter activity"/>
    <property type="evidence" value="ECO:0007669"/>
    <property type="project" value="TreeGrafter"/>
</dbReference>
<dbReference type="AlphaFoldDB" id="A0A286DRQ4"/>
<dbReference type="OrthoDB" id="9805749at2"/>
<dbReference type="PANTHER" id="PTHR42810">
    <property type="entry name" value="PURINE PERMEASE C1399.01C-RELATED"/>
    <property type="match status" value="1"/>
</dbReference>
<accession>A0A286DRQ4</accession>
<sequence length="441" mass="46425">MPYYDSAVPESEALPWQTKLLLALQHVLVVAATPITAVFLIAQALHFSDGVTTSLLSATFLMCGLGAILQSLGIGSFGARLPFIMVPGGAPIAIFIAIALQTNIQTAIGAVILTSLFYFIALPVFRRFLHHLPPFIIGIMLLLVSINLIRLYGGLIIGQPGSSHFAQPTNIILALVTILITLIFALAFSGILRQLSVMFGLLAGTLLAMLLGSADFSGVSHGPLFSLPQLFPFGWPIFNLSASLPMLIYAVISMAEATGQTIATAEIVKSTQNVRQAIPRTIRGDAVISLLGGIFGTSLIITSGENIGVVRTTNVKSRHVTAIAGLLLILIALFSPLVRLATCLPGPVVCGTAVIVFSIIGVIGIDMIAREPLHKPGKTYALATGLAMGMLPILVPGLYQNFPVAVQMVLGNGMAAGTLTAIVVNSLFLMSEKRAAVRLKG</sequence>
<feature type="transmembrane region" description="Helical" evidence="7">
    <location>
        <begin position="106"/>
        <end position="125"/>
    </location>
</feature>
<feature type="transmembrane region" description="Helical" evidence="7">
    <location>
        <begin position="132"/>
        <end position="151"/>
    </location>
</feature>
<dbReference type="RefSeq" id="WP_097098478.1">
    <property type="nucleotide sequence ID" value="NZ_OCMY01000003.1"/>
</dbReference>
<dbReference type="Pfam" id="PF00860">
    <property type="entry name" value="Xan_ur_permease"/>
    <property type="match status" value="1"/>
</dbReference>
<keyword evidence="5 7" id="KW-1133">Transmembrane helix</keyword>
<comment type="subcellular location">
    <subcellularLocation>
        <location evidence="1">Membrane</location>
        <topology evidence="1">Multi-pass membrane protein</topology>
    </subcellularLocation>
</comment>
<feature type="transmembrane region" description="Helical" evidence="7">
    <location>
        <begin position="171"/>
        <end position="188"/>
    </location>
</feature>
<evidence type="ECO:0000256" key="7">
    <source>
        <dbReference type="SAM" id="Phobius"/>
    </source>
</evidence>
<evidence type="ECO:0000256" key="3">
    <source>
        <dbReference type="ARBA" id="ARBA00022448"/>
    </source>
</evidence>
<evidence type="ECO:0000313" key="8">
    <source>
        <dbReference type="EMBL" id="SOD61303.1"/>
    </source>
</evidence>
<reference evidence="9" key="1">
    <citation type="submission" date="2017-09" db="EMBL/GenBank/DDBJ databases">
        <authorList>
            <person name="Varghese N."/>
            <person name="Submissions S."/>
        </authorList>
    </citation>
    <scope>NUCLEOTIDE SEQUENCE [LARGE SCALE GENOMIC DNA]</scope>
    <source>
        <strain evidence="9">JKS000234</strain>
    </source>
</reference>
<feature type="transmembrane region" description="Helical" evidence="7">
    <location>
        <begin position="405"/>
        <end position="430"/>
    </location>
</feature>
<dbReference type="PANTHER" id="PTHR42810:SF4">
    <property type="entry name" value="URIC ACID TRANSPORTER UACT"/>
    <property type="match status" value="1"/>
</dbReference>
<feature type="transmembrane region" description="Helical" evidence="7">
    <location>
        <begin position="195"/>
        <end position="213"/>
    </location>
</feature>
<evidence type="ECO:0000256" key="6">
    <source>
        <dbReference type="ARBA" id="ARBA00023136"/>
    </source>
</evidence>
<keyword evidence="9" id="KW-1185">Reference proteome</keyword>
<feature type="transmembrane region" description="Helical" evidence="7">
    <location>
        <begin position="20"/>
        <end position="45"/>
    </location>
</feature>
<gene>
    <name evidence="8" type="ORF">SAMN06273570_5076</name>
</gene>
<protein>
    <submittedName>
        <fullName evidence="8">Uracil-xanthine permease</fullName>
    </submittedName>
</protein>
<dbReference type="GO" id="GO:0005886">
    <property type="term" value="C:plasma membrane"/>
    <property type="evidence" value="ECO:0007669"/>
    <property type="project" value="TreeGrafter"/>
</dbReference>
<name>A0A286DRQ4_9GAMM</name>
<evidence type="ECO:0000256" key="4">
    <source>
        <dbReference type="ARBA" id="ARBA00022692"/>
    </source>
</evidence>
<feature type="transmembrane region" description="Helical" evidence="7">
    <location>
        <begin position="233"/>
        <end position="252"/>
    </location>
</feature>
<keyword evidence="6 7" id="KW-0472">Membrane</keyword>
<evidence type="ECO:0000256" key="1">
    <source>
        <dbReference type="ARBA" id="ARBA00004141"/>
    </source>
</evidence>
<evidence type="ECO:0000256" key="2">
    <source>
        <dbReference type="ARBA" id="ARBA00008821"/>
    </source>
</evidence>
<dbReference type="InterPro" id="IPR006043">
    <property type="entry name" value="NCS2"/>
</dbReference>
<feature type="transmembrane region" description="Helical" evidence="7">
    <location>
        <begin position="344"/>
        <end position="368"/>
    </location>
</feature>
<dbReference type="EMBL" id="OCMY01000003">
    <property type="protein sequence ID" value="SOD61303.1"/>
    <property type="molecule type" value="Genomic_DNA"/>
</dbReference>
<keyword evidence="4 7" id="KW-0812">Transmembrane</keyword>
<keyword evidence="3" id="KW-0813">Transport</keyword>
<comment type="similarity">
    <text evidence="2">Belongs to the nucleobase:cation symporter-2 (NCS2) (TC 2.A.40) family.</text>
</comment>
<feature type="transmembrane region" description="Helical" evidence="7">
    <location>
        <begin position="81"/>
        <end position="100"/>
    </location>
</feature>
<organism evidence="8 9">
    <name type="scientific">Candidatus Pantoea floridensis</name>
    <dbReference type="NCBI Taxonomy" id="1938870"/>
    <lineage>
        <taxon>Bacteria</taxon>
        <taxon>Pseudomonadati</taxon>
        <taxon>Pseudomonadota</taxon>
        <taxon>Gammaproteobacteria</taxon>
        <taxon>Enterobacterales</taxon>
        <taxon>Erwiniaceae</taxon>
        <taxon>Pantoea</taxon>
    </lineage>
</organism>
<dbReference type="Proteomes" id="UP000219271">
    <property type="component" value="Unassembled WGS sequence"/>
</dbReference>
<evidence type="ECO:0000313" key="9">
    <source>
        <dbReference type="Proteomes" id="UP000219271"/>
    </source>
</evidence>
<feature type="transmembrane region" description="Helical" evidence="7">
    <location>
        <begin position="320"/>
        <end position="338"/>
    </location>
</feature>
<proteinExistence type="inferred from homology"/>
<dbReference type="NCBIfam" id="NF037981">
    <property type="entry name" value="NCS2_1"/>
    <property type="match status" value="1"/>
</dbReference>